<evidence type="ECO:0000313" key="2">
    <source>
        <dbReference type="Proteomes" id="UP000294752"/>
    </source>
</evidence>
<name>A0A4R7CTP3_9SPHI</name>
<protein>
    <submittedName>
        <fullName evidence="1">Proteic killer suppression protein</fullName>
    </submittedName>
</protein>
<dbReference type="RefSeq" id="WP_133641249.1">
    <property type="nucleotide sequence ID" value="NZ_SNZV01000007.1"/>
</dbReference>
<dbReference type="PANTHER" id="PTHR40266:SF2">
    <property type="entry name" value="TOXIN HIGB-1"/>
    <property type="match status" value="1"/>
</dbReference>
<dbReference type="AlphaFoldDB" id="A0A4R7CTP3"/>
<proteinExistence type="predicted"/>
<keyword evidence="2" id="KW-1185">Reference proteome</keyword>
<dbReference type="OrthoDB" id="9801102at2"/>
<comment type="caution">
    <text evidence="1">The sequence shown here is derived from an EMBL/GenBank/DDBJ whole genome shotgun (WGS) entry which is preliminary data.</text>
</comment>
<dbReference type="Proteomes" id="UP000294752">
    <property type="component" value="Unassembled WGS sequence"/>
</dbReference>
<reference evidence="1 2" key="1">
    <citation type="submission" date="2019-03" db="EMBL/GenBank/DDBJ databases">
        <title>Genomic Encyclopedia of Type Strains, Phase III (KMG-III): the genomes of soil and plant-associated and newly described type strains.</title>
        <authorList>
            <person name="Whitman W."/>
        </authorList>
    </citation>
    <scope>NUCLEOTIDE SEQUENCE [LARGE SCALE GENOMIC DNA]</scope>
    <source>
        <strain evidence="1 2">CGMCC 1.12801</strain>
    </source>
</reference>
<gene>
    <name evidence="1" type="ORF">B0I21_107140</name>
</gene>
<sequence>MIQTFRHKGLKLFWEKDDKSKLPANHISKIRLILTLLNAAKVAEDVNFPGSDFHGLKGDLAGFYAVKVTGNYRIIFQFSDGDAFDIGYVDYH</sequence>
<accession>A0A4R7CTP3</accession>
<dbReference type="SUPFAM" id="SSF143011">
    <property type="entry name" value="RelE-like"/>
    <property type="match status" value="1"/>
</dbReference>
<dbReference type="Gene3D" id="3.30.2310.20">
    <property type="entry name" value="RelE-like"/>
    <property type="match status" value="1"/>
</dbReference>
<evidence type="ECO:0000313" key="1">
    <source>
        <dbReference type="EMBL" id="TDS11793.1"/>
    </source>
</evidence>
<dbReference type="PANTHER" id="PTHR40266">
    <property type="entry name" value="TOXIN HIGB-1"/>
    <property type="match status" value="1"/>
</dbReference>
<dbReference type="EMBL" id="SNZV01000007">
    <property type="protein sequence ID" value="TDS11793.1"/>
    <property type="molecule type" value="Genomic_DNA"/>
</dbReference>
<dbReference type="InterPro" id="IPR035093">
    <property type="entry name" value="RelE/ParE_toxin_dom_sf"/>
</dbReference>
<dbReference type="InterPro" id="IPR007711">
    <property type="entry name" value="HigB-1"/>
</dbReference>
<organism evidence="1 2">
    <name type="scientific">Sphingobacterium paludis</name>
    <dbReference type="NCBI Taxonomy" id="1476465"/>
    <lineage>
        <taxon>Bacteria</taxon>
        <taxon>Pseudomonadati</taxon>
        <taxon>Bacteroidota</taxon>
        <taxon>Sphingobacteriia</taxon>
        <taxon>Sphingobacteriales</taxon>
        <taxon>Sphingobacteriaceae</taxon>
        <taxon>Sphingobacterium</taxon>
    </lineage>
</organism>
<dbReference type="Pfam" id="PF05015">
    <property type="entry name" value="HigB-like_toxin"/>
    <property type="match status" value="1"/>
</dbReference>